<keyword evidence="8" id="KW-0833">Ubl conjugation pathway</keyword>
<protein>
    <recommendedName>
        <fullName evidence="4">RING-type E3 ubiquitin transferase</fullName>
        <ecNumber evidence="4">2.3.2.27</ecNumber>
    </recommendedName>
</protein>
<dbReference type="Proteomes" id="UP000029120">
    <property type="component" value="Chromosome 6"/>
</dbReference>
<keyword evidence="7 11" id="KW-0863">Zinc-finger</keyword>
<gene>
    <name evidence="14" type="ordered locus">AALP_Aa6g352900</name>
</gene>
<comment type="catalytic activity">
    <reaction evidence="1">
        <text>S-ubiquitinyl-[E2 ubiquitin-conjugating enzyme]-L-cysteine + [acceptor protein]-L-lysine = [E2 ubiquitin-conjugating enzyme]-L-cysteine + N(6)-ubiquitinyl-[acceptor protein]-L-lysine.</text>
        <dbReference type="EC" id="2.3.2.27"/>
    </reaction>
</comment>
<evidence type="ECO:0000259" key="13">
    <source>
        <dbReference type="PROSITE" id="PS51081"/>
    </source>
</evidence>
<comment type="function">
    <text evidence="10">E3 ubiquitin-protein ligase that mediates ubiquitination and subsequent proteasomal degradation of target proteins. E3 ubiquitin ligases accept ubiquitin from an E2 ubiquitin-conjugating enzyme in the form of a thioester and then directly transfers the ubiquitin to targeted substrates. It probably triggers the ubiquitin-mediated degradation of different substrates.</text>
</comment>
<dbReference type="Gene3D" id="3.30.40.10">
    <property type="entry name" value="Zinc/RING finger domain, C3HC4 (zinc finger)"/>
    <property type="match status" value="1"/>
</dbReference>
<feature type="compositionally biased region" description="Acidic residues" evidence="12">
    <location>
        <begin position="30"/>
        <end position="54"/>
    </location>
</feature>
<evidence type="ECO:0000313" key="15">
    <source>
        <dbReference type="Proteomes" id="UP000029120"/>
    </source>
</evidence>
<proteinExistence type="inferred from homology"/>
<feature type="domain" description="SIAH-type" evidence="13">
    <location>
        <begin position="169"/>
        <end position="227"/>
    </location>
</feature>
<evidence type="ECO:0000256" key="12">
    <source>
        <dbReference type="SAM" id="MobiDB-lite"/>
    </source>
</evidence>
<evidence type="ECO:0000313" key="14">
    <source>
        <dbReference type="EMBL" id="KFK33270.1"/>
    </source>
</evidence>
<evidence type="ECO:0000256" key="5">
    <source>
        <dbReference type="ARBA" id="ARBA00022679"/>
    </source>
</evidence>
<dbReference type="EC" id="2.3.2.27" evidence="4"/>
<evidence type="ECO:0000256" key="6">
    <source>
        <dbReference type="ARBA" id="ARBA00022723"/>
    </source>
</evidence>
<evidence type="ECO:0000256" key="2">
    <source>
        <dbReference type="ARBA" id="ARBA00004906"/>
    </source>
</evidence>
<evidence type="ECO:0000256" key="3">
    <source>
        <dbReference type="ARBA" id="ARBA00009119"/>
    </source>
</evidence>
<evidence type="ECO:0000256" key="1">
    <source>
        <dbReference type="ARBA" id="ARBA00000900"/>
    </source>
</evidence>
<dbReference type="Gramene" id="KFK33270">
    <property type="protein sequence ID" value="KFK33270"/>
    <property type="gene ID" value="AALP_AA6G352900"/>
</dbReference>
<dbReference type="InterPro" id="IPR013010">
    <property type="entry name" value="Znf_SIAH"/>
</dbReference>
<dbReference type="GO" id="GO:0016567">
    <property type="term" value="P:protein ubiquitination"/>
    <property type="evidence" value="ECO:0007669"/>
    <property type="project" value="UniProtKB-UniPathway"/>
</dbReference>
<dbReference type="SUPFAM" id="SSF49599">
    <property type="entry name" value="TRAF domain-like"/>
    <property type="match status" value="1"/>
</dbReference>
<comment type="similarity">
    <text evidence="3">Belongs to the SINA (Seven in absentia) family.</text>
</comment>
<dbReference type="AlphaFoldDB" id="A0A087GTR8"/>
<name>A0A087GTR8_ARAAL</name>
<reference evidence="15" key="1">
    <citation type="journal article" date="2015" name="Nat. Plants">
        <title>Genome expansion of Arabis alpina linked with retrotransposition and reduced symmetric DNA methylation.</title>
        <authorList>
            <person name="Willing E.M."/>
            <person name="Rawat V."/>
            <person name="Mandakova T."/>
            <person name="Maumus F."/>
            <person name="James G.V."/>
            <person name="Nordstroem K.J."/>
            <person name="Becker C."/>
            <person name="Warthmann N."/>
            <person name="Chica C."/>
            <person name="Szarzynska B."/>
            <person name="Zytnicki M."/>
            <person name="Albani M.C."/>
            <person name="Kiefer C."/>
            <person name="Bergonzi S."/>
            <person name="Castaings L."/>
            <person name="Mateos J.L."/>
            <person name="Berns M.C."/>
            <person name="Bujdoso N."/>
            <person name="Piofczyk T."/>
            <person name="de Lorenzo L."/>
            <person name="Barrero-Sicilia C."/>
            <person name="Mateos I."/>
            <person name="Piednoel M."/>
            <person name="Hagmann J."/>
            <person name="Chen-Min-Tao R."/>
            <person name="Iglesias-Fernandez R."/>
            <person name="Schuster S.C."/>
            <person name="Alonso-Blanco C."/>
            <person name="Roudier F."/>
            <person name="Carbonero P."/>
            <person name="Paz-Ares J."/>
            <person name="Davis S.J."/>
            <person name="Pecinka A."/>
            <person name="Quesneville H."/>
            <person name="Colot V."/>
            <person name="Lysak M.A."/>
            <person name="Weigel D."/>
            <person name="Coupland G."/>
            <person name="Schneeberger K."/>
        </authorList>
    </citation>
    <scope>NUCLEOTIDE SEQUENCE [LARGE SCALE GENOMIC DNA]</scope>
    <source>
        <strain evidence="15">cv. Pajares</strain>
    </source>
</reference>
<keyword evidence="5" id="KW-0808">Transferase</keyword>
<dbReference type="Pfam" id="PF21362">
    <property type="entry name" value="Sina_RING"/>
    <property type="match status" value="1"/>
</dbReference>
<evidence type="ECO:0000256" key="11">
    <source>
        <dbReference type="PROSITE-ProRule" id="PRU00455"/>
    </source>
</evidence>
<dbReference type="InterPro" id="IPR044286">
    <property type="entry name" value="SINL_plant"/>
</dbReference>
<dbReference type="PROSITE" id="PS51081">
    <property type="entry name" value="ZF_SIAH"/>
    <property type="match status" value="1"/>
</dbReference>
<dbReference type="eggNOG" id="KOG3002">
    <property type="taxonomic scope" value="Eukaryota"/>
</dbReference>
<dbReference type="UniPathway" id="UPA00143"/>
<dbReference type="GO" id="GO:0061630">
    <property type="term" value="F:ubiquitin protein ligase activity"/>
    <property type="evidence" value="ECO:0007669"/>
    <property type="project" value="UniProtKB-EC"/>
</dbReference>
<keyword evidence="6" id="KW-0479">Metal-binding</keyword>
<dbReference type="GO" id="GO:0008270">
    <property type="term" value="F:zinc ion binding"/>
    <property type="evidence" value="ECO:0007669"/>
    <property type="project" value="UniProtKB-KW"/>
</dbReference>
<dbReference type="OMA" id="MEIRIES"/>
<sequence>MARFSICGGGDDGEGSSSQGSRKRQRLPSIEEESDAGSSGEENDEETREAEEEDNNCRGGRRMVSDDGGGSTSDDSDREVVIEETRFVNSVNSESSSSNKDSSLFVTLLDSDVLDCPICCEPLKTPIFQCDNGHLACSVCCTKVRNRCPCCTLPIGYIRCRAMEKVIETSRVSCTNAKYGCKQNMLYGNRFHHEKLCVFTPCSCPIHNCNYTGYYKDVNNHVRLKHKDDVIPFVWDASVRISLDIDQKTTVFQEEKSGEVIVVQLFQGLHVVYVTVSCIRPLSPVVGTLSCYLVNVTVDSSLKQVFKVKNIQKVGNEHPKDGFMVIPSYMLSGEFRISIGRSRFLL</sequence>
<evidence type="ECO:0000256" key="9">
    <source>
        <dbReference type="ARBA" id="ARBA00022833"/>
    </source>
</evidence>
<evidence type="ECO:0000256" key="8">
    <source>
        <dbReference type="ARBA" id="ARBA00022786"/>
    </source>
</evidence>
<evidence type="ECO:0000256" key="7">
    <source>
        <dbReference type="ARBA" id="ARBA00022771"/>
    </source>
</evidence>
<evidence type="ECO:0000256" key="4">
    <source>
        <dbReference type="ARBA" id="ARBA00012483"/>
    </source>
</evidence>
<evidence type="ECO:0000256" key="10">
    <source>
        <dbReference type="ARBA" id="ARBA00024004"/>
    </source>
</evidence>
<dbReference type="InterPro" id="IPR049548">
    <property type="entry name" value="Sina-like_RING"/>
</dbReference>
<comment type="pathway">
    <text evidence="2">Protein modification; protein ubiquitination.</text>
</comment>
<keyword evidence="15" id="KW-1185">Reference proteome</keyword>
<dbReference type="InterPro" id="IPR013083">
    <property type="entry name" value="Znf_RING/FYVE/PHD"/>
</dbReference>
<organism evidence="14 15">
    <name type="scientific">Arabis alpina</name>
    <name type="common">Alpine rock-cress</name>
    <dbReference type="NCBI Taxonomy" id="50452"/>
    <lineage>
        <taxon>Eukaryota</taxon>
        <taxon>Viridiplantae</taxon>
        <taxon>Streptophyta</taxon>
        <taxon>Embryophyta</taxon>
        <taxon>Tracheophyta</taxon>
        <taxon>Spermatophyta</taxon>
        <taxon>Magnoliopsida</taxon>
        <taxon>eudicotyledons</taxon>
        <taxon>Gunneridae</taxon>
        <taxon>Pentapetalae</taxon>
        <taxon>rosids</taxon>
        <taxon>malvids</taxon>
        <taxon>Brassicales</taxon>
        <taxon>Brassicaceae</taxon>
        <taxon>Arabideae</taxon>
        <taxon>Arabis</taxon>
    </lineage>
</organism>
<dbReference type="Pfam" id="PF21361">
    <property type="entry name" value="Sina_ZnF"/>
    <property type="match status" value="1"/>
</dbReference>
<accession>A0A087GTR8</accession>
<keyword evidence="9" id="KW-0862">Zinc</keyword>
<dbReference type="PANTHER" id="PTHR46632">
    <property type="entry name" value="E3 UBIQUITIN-PROTEIN LIGASE SINA-LIKE 4"/>
    <property type="match status" value="1"/>
</dbReference>
<dbReference type="OrthoDB" id="4788989at2759"/>
<dbReference type="CDD" id="cd16571">
    <property type="entry name" value="RING-HC_SIAHs"/>
    <property type="match status" value="1"/>
</dbReference>
<dbReference type="EMBL" id="CM002874">
    <property type="protein sequence ID" value="KFK33270.1"/>
    <property type="molecule type" value="Genomic_DNA"/>
</dbReference>
<feature type="region of interest" description="Disordered" evidence="12">
    <location>
        <begin position="1"/>
        <end position="80"/>
    </location>
</feature>
<dbReference type="PANTHER" id="PTHR46632:SF16">
    <property type="entry name" value="E3 UBIQUITIN-PROTEIN LIGASE SINA-LIKE 10"/>
    <property type="match status" value="1"/>
</dbReference>